<dbReference type="GO" id="GO:0016020">
    <property type="term" value="C:membrane"/>
    <property type="evidence" value="ECO:0007669"/>
    <property type="project" value="UniProtKB-SubCell"/>
</dbReference>
<organism evidence="8 9">
    <name type="scientific">Nitzschia inconspicua</name>
    <dbReference type="NCBI Taxonomy" id="303405"/>
    <lineage>
        <taxon>Eukaryota</taxon>
        <taxon>Sar</taxon>
        <taxon>Stramenopiles</taxon>
        <taxon>Ochrophyta</taxon>
        <taxon>Bacillariophyta</taxon>
        <taxon>Bacillariophyceae</taxon>
        <taxon>Bacillariophycidae</taxon>
        <taxon>Bacillariales</taxon>
        <taxon>Bacillariaceae</taxon>
        <taxon>Nitzschia</taxon>
    </lineage>
</organism>
<gene>
    <name evidence="8" type="ORF">IV203_023025</name>
</gene>
<feature type="transmembrane region" description="Helical" evidence="6">
    <location>
        <begin position="465"/>
        <end position="483"/>
    </location>
</feature>
<reference evidence="8" key="1">
    <citation type="journal article" date="2021" name="Sci. Rep.">
        <title>Diploid genomic architecture of Nitzschia inconspicua, an elite biomass production diatom.</title>
        <authorList>
            <person name="Oliver A."/>
            <person name="Podell S."/>
            <person name="Pinowska A."/>
            <person name="Traller J.C."/>
            <person name="Smith S.R."/>
            <person name="McClure R."/>
            <person name="Beliaev A."/>
            <person name="Bohutskyi P."/>
            <person name="Hill E.A."/>
            <person name="Rabines A."/>
            <person name="Zheng H."/>
            <person name="Allen L.Z."/>
            <person name="Kuo A."/>
            <person name="Grigoriev I.V."/>
            <person name="Allen A.E."/>
            <person name="Hazlebeck D."/>
            <person name="Allen E.E."/>
        </authorList>
    </citation>
    <scope>NUCLEOTIDE SEQUENCE</scope>
    <source>
        <strain evidence="8">Hildebrandi</strain>
    </source>
</reference>
<evidence type="ECO:0000313" key="9">
    <source>
        <dbReference type="Proteomes" id="UP000693970"/>
    </source>
</evidence>
<sequence>MSSDDEEDTYQSFAELRQALLPKRSTSSGTETELMMERPVQQQHDDDSEHHNNDDVHDHDVDSIDADVHVYHDPNSTSRNQSNLDVPSSTSQSLSSSTSSSSSSLWIPMMSNFSTSYNVVNISMVLPILERLHPNTTTQDAAACASSLLAGMMLGQVLGGALGDSRLGRIGALRLVMALQVIASLASAGLGEASKDDIFMRLAACRFILGIGCGGVYPLAAVLSAEQGKQDEDTVIATNSHLSNQTGNHLSAEEDTTTDDKADDSVHRVVLTFSTQGVGFVTVPIVAVILLHLSTNLNFVWRFLLGLGALPGIMLLLLQFHSSYQTNNQRRPQLVPTTEDHPIPPQRSVDNAPRRDHHNGDNDCSDQAARDDNDDQEVDSAVANDHMGEPDGIILVQSRGWVQTLFHEPGLGRKVLGTAGTWFLFDVVFYGNTIFQPIVVEAAFGAATSEDDTIDLLRNTAAHSLILTSIALPGYAVAGLIMGKKTCCVTQTPRYVMLQGFAAMAVLYATIGANWTYLRGYPTMLVFLYGMTFFFANYGPNTTTFMLPSLIFEPEHRATWNGVSAAAGKLGALTGATCFQPTAEAVGASAVMMMCAVVAIVAYLLTAVTIPKRQAPGPTVAAAAADTDPATLHETQGELV</sequence>
<evidence type="ECO:0000259" key="7">
    <source>
        <dbReference type="PROSITE" id="PS50850"/>
    </source>
</evidence>
<keyword evidence="4 6" id="KW-0472">Membrane</keyword>
<evidence type="ECO:0000256" key="5">
    <source>
        <dbReference type="SAM" id="MobiDB-lite"/>
    </source>
</evidence>
<evidence type="ECO:0000256" key="6">
    <source>
        <dbReference type="SAM" id="Phobius"/>
    </source>
</evidence>
<dbReference type="Pfam" id="PF00083">
    <property type="entry name" value="Sugar_tr"/>
    <property type="match status" value="2"/>
</dbReference>
<dbReference type="PROSITE" id="PS50850">
    <property type="entry name" value="MFS"/>
    <property type="match status" value="1"/>
</dbReference>
<dbReference type="OrthoDB" id="433512at2759"/>
<feature type="compositionally biased region" description="Basic and acidic residues" evidence="5">
    <location>
        <begin position="43"/>
        <end position="72"/>
    </location>
</feature>
<dbReference type="GO" id="GO:0022857">
    <property type="term" value="F:transmembrane transporter activity"/>
    <property type="evidence" value="ECO:0007669"/>
    <property type="project" value="InterPro"/>
</dbReference>
<evidence type="ECO:0000256" key="2">
    <source>
        <dbReference type="ARBA" id="ARBA00022692"/>
    </source>
</evidence>
<dbReference type="InterPro" id="IPR020846">
    <property type="entry name" value="MFS_dom"/>
</dbReference>
<reference evidence="8" key="2">
    <citation type="submission" date="2021-04" db="EMBL/GenBank/DDBJ databases">
        <authorList>
            <person name="Podell S."/>
        </authorList>
    </citation>
    <scope>NUCLEOTIDE SEQUENCE</scope>
    <source>
        <strain evidence="8">Hildebrandi</strain>
    </source>
</reference>
<dbReference type="EMBL" id="JAGRRH010000026">
    <property type="protein sequence ID" value="KAG7341074.1"/>
    <property type="molecule type" value="Genomic_DNA"/>
</dbReference>
<feature type="transmembrane region" description="Helical" evidence="6">
    <location>
        <begin position="520"/>
        <end position="539"/>
    </location>
</feature>
<dbReference type="AlphaFoldDB" id="A0A9K3KC71"/>
<feature type="compositionally biased region" description="Low complexity" evidence="5">
    <location>
        <begin position="88"/>
        <end position="104"/>
    </location>
</feature>
<evidence type="ECO:0000256" key="3">
    <source>
        <dbReference type="ARBA" id="ARBA00022989"/>
    </source>
</evidence>
<feature type="transmembrane region" description="Helical" evidence="6">
    <location>
        <begin position="269"/>
        <end position="293"/>
    </location>
</feature>
<dbReference type="PANTHER" id="PTHR24064">
    <property type="entry name" value="SOLUTE CARRIER FAMILY 22 MEMBER"/>
    <property type="match status" value="1"/>
</dbReference>
<keyword evidence="3 6" id="KW-1133">Transmembrane helix</keyword>
<accession>A0A9K3KC71</accession>
<evidence type="ECO:0000256" key="4">
    <source>
        <dbReference type="ARBA" id="ARBA00023136"/>
    </source>
</evidence>
<feature type="compositionally biased region" description="Basic and acidic residues" evidence="5">
    <location>
        <begin position="352"/>
        <end position="361"/>
    </location>
</feature>
<feature type="region of interest" description="Disordered" evidence="5">
    <location>
        <begin position="329"/>
        <end position="378"/>
    </location>
</feature>
<feature type="transmembrane region" description="Helical" evidence="6">
    <location>
        <begin position="585"/>
        <end position="605"/>
    </location>
</feature>
<feature type="region of interest" description="Disordered" evidence="5">
    <location>
        <begin position="1"/>
        <end position="104"/>
    </location>
</feature>
<feature type="domain" description="Major facilitator superfamily (MFS) profile" evidence="7">
    <location>
        <begin position="104"/>
        <end position="614"/>
    </location>
</feature>
<name>A0A9K3KC71_9STRA</name>
<proteinExistence type="predicted"/>
<dbReference type="Proteomes" id="UP000693970">
    <property type="component" value="Unassembled WGS sequence"/>
</dbReference>
<comment type="caution">
    <text evidence="8">The sequence shown here is derived from an EMBL/GenBank/DDBJ whole genome shotgun (WGS) entry which is preliminary data.</text>
</comment>
<dbReference type="InterPro" id="IPR005828">
    <property type="entry name" value="MFS_sugar_transport-like"/>
</dbReference>
<feature type="transmembrane region" description="Helical" evidence="6">
    <location>
        <begin position="495"/>
        <end position="513"/>
    </location>
</feature>
<evidence type="ECO:0000256" key="1">
    <source>
        <dbReference type="ARBA" id="ARBA00004141"/>
    </source>
</evidence>
<feature type="transmembrane region" description="Helical" evidence="6">
    <location>
        <begin position="299"/>
        <end position="320"/>
    </location>
</feature>
<evidence type="ECO:0000313" key="8">
    <source>
        <dbReference type="EMBL" id="KAG7341074.1"/>
    </source>
</evidence>
<keyword evidence="9" id="KW-1185">Reference proteome</keyword>
<comment type="subcellular location">
    <subcellularLocation>
        <location evidence="1">Membrane</location>
        <topology evidence="1">Multi-pass membrane protein</topology>
    </subcellularLocation>
</comment>
<protein>
    <submittedName>
        <fullName evidence="8">General substrate transporter</fullName>
    </submittedName>
</protein>
<keyword evidence="2 6" id="KW-0812">Transmembrane</keyword>
<feature type="compositionally biased region" description="Polar residues" evidence="5">
    <location>
        <begin position="74"/>
        <end position="87"/>
    </location>
</feature>